<protein>
    <submittedName>
        <fullName evidence="1">Uncharacterized protein</fullName>
    </submittedName>
</protein>
<evidence type="ECO:0000313" key="1">
    <source>
        <dbReference type="EMBL" id="CDH46935.1"/>
    </source>
</evidence>
<keyword evidence="2" id="KW-1185">Reference proteome</keyword>
<proteinExistence type="predicted"/>
<organism evidence="1 2">
    <name type="scientific">Candidatus Contendobacter odensis Run_B_J11</name>
    <dbReference type="NCBI Taxonomy" id="1400861"/>
    <lineage>
        <taxon>Bacteria</taxon>
        <taxon>Pseudomonadati</taxon>
        <taxon>Pseudomonadota</taxon>
        <taxon>Gammaproteobacteria</taxon>
        <taxon>Candidatus Competibacteraceae</taxon>
        <taxon>Candidatus Contendibacter</taxon>
    </lineage>
</organism>
<dbReference type="OrthoDB" id="546653at2"/>
<dbReference type="Proteomes" id="UP000019184">
    <property type="component" value="Unassembled WGS sequence"/>
</dbReference>
<dbReference type="RefSeq" id="WP_034435654.1">
    <property type="nucleotide sequence ID" value="NZ_CBTK010000283.1"/>
</dbReference>
<comment type="caution">
    <text evidence="1">The sequence shown here is derived from an EMBL/GenBank/DDBJ whole genome shotgun (WGS) entry which is preliminary data.</text>
</comment>
<dbReference type="EMBL" id="CBTK010000283">
    <property type="protein sequence ID" value="CDH46935.1"/>
    <property type="molecule type" value="Genomic_DNA"/>
</dbReference>
<name>A0A7U7GF39_9GAMM</name>
<reference evidence="1 2" key="1">
    <citation type="journal article" date="2014" name="ISME J.">
        <title>Candidatus Competibacter-lineage genomes retrieved from metagenomes reveal functional metabolic diversity.</title>
        <authorList>
            <person name="McIlroy S.J."/>
            <person name="Albertsen M."/>
            <person name="Andresen E.K."/>
            <person name="Saunders A.M."/>
            <person name="Kristiansen R."/>
            <person name="Stokholm-Bjerregaard M."/>
            <person name="Nielsen K.L."/>
            <person name="Nielsen P.H."/>
        </authorList>
    </citation>
    <scope>NUCLEOTIDE SEQUENCE [LARGE SCALE GENOMIC DNA]</scope>
    <source>
        <strain evidence="1 2">Run_B_J11</strain>
    </source>
</reference>
<sequence>MTREYHPFRDPYVTFSWEPHGNEGWNIPRIDADLAADLDWDIPNLKCIGYLQGDCGQPFHLELISEKSTMDDVIIPLCRDLRINYAPATGFQSITGVVAMLQRLRQANKPGVVFYISDFDPAGSFMPPSVARQIEFWRTVYAPDLNVLLLPIVLTPDQVQRYQLPPIPIKESDKRQDNFLAKYGVAGATELDALEALHPGELAKIIHQETLPYRDTTYSCKAYAVYKRADDEVAAKWLAATHPYRWRLERLKEQATDVLDGYQDTLETLRQEMDMELKPIARELESLRQAVKAECEEFDPVLPDRHESPIVLPVQFDGLFDSRRDYLKQLIHYKAAP</sequence>
<evidence type="ECO:0000313" key="2">
    <source>
        <dbReference type="Proteomes" id="UP000019184"/>
    </source>
</evidence>
<accession>A0A7U7GF39</accession>
<dbReference type="AlphaFoldDB" id="A0A7U7GF39"/>
<gene>
    <name evidence="1" type="ORF">BN874_660003</name>
</gene>